<dbReference type="CDD" id="cd04333">
    <property type="entry name" value="ProX_deacylase"/>
    <property type="match status" value="1"/>
</dbReference>
<dbReference type="GO" id="GO:0002161">
    <property type="term" value="F:aminoacyl-tRNA deacylase activity"/>
    <property type="evidence" value="ECO:0007669"/>
    <property type="project" value="InterPro"/>
</dbReference>
<dbReference type="Pfam" id="PF04073">
    <property type="entry name" value="tRNA_edit"/>
    <property type="match status" value="1"/>
</dbReference>
<feature type="domain" description="YbaK/aminoacyl-tRNA synthetase-associated" evidence="1">
    <location>
        <begin position="36"/>
        <end position="153"/>
    </location>
</feature>
<accession>A0A8A4TYV1</accession>
<dbReference type="EMBL" id="CP071793">
    <property type="protein sequence ID" value="QTD54122.1"/>
    <property type="molecule type" value="Genomic_DNA"/>
</dbReference>
<dbReference type="Proteomes" id="UP000663929">
    <property type="component" value="Chromosome"/>
</dbReference>
<dbReference type="SUPFAM" id="SSF55826">
    <property type="entry name" value="YbaK/ProRS associated domain"/>
    <property type="match status" value="1"/>
</dbReference>
<evidence type="ECO:0000313" key="3">
    <source>
        <dbReference type="Proteomes" id="UP000663929"/>
    </source>
</evidence>
<protein>
    <submittedName>
        <fullName evidence="2">YbaK/EbsC family protein</fullName>
    </submittedName>
</protein>
<dbReference type="PANTHER" id="PTHR30411">
    <property type="entry name" value="CYTOPLASMIC PROTEIN"/>
    <property type="match status" value="1"/>
</dbReference>
<evidence type="ECO:0000259" key="1">
    <source>
        <dbReference type="Pfam" id="PF04073"/>
    </source>
</evidence>
<name>A0A8A4TYV1_SULCO</name>
<gene>
    <name evidence="2" type="ORF">J3U87_16880</name>
</gene>
<dbReference type="KEGG" id="scor:J3U87_16880"/>
<dbReference type="AlphaFoldDB" id="A0A8A4TYV1"/>
<dbReference type="RefSeq" id="WP_237384221.1">
    <property type="nucleotide sequence ID" value="NZ_CP071793.1"/>
</dbReference>
<dbReference type="Gene3D" id="3.90.960.10">
    <property type="entry name" value="YbaK/aminoacyl-tRNA synthetase-associated domain"/>
    <property type="match status" value="1"/>
</dbReference>
<keyword evidence="3" id="KW-1185">Reference proteome</keyword>
<evidence type="ECO:0000313" key="2">
    <source>
        <dbReference type="EMBL" id="QTD54122.1"/>
    </source>
</evidence>
<dbReference type="PANTHER" id="PTHR30411:SF1">
    <property type="entry name" value="CYTOPLASMIC PROTEIN"/>
    <property type="match status" value="1"/>
</dbReference>
<reference evidence="2" key="1">
    <citation type="submission" date="2021-03" db="EMBL/GenBank/DDBJ databases">
        <title>Acanthopleuribacteraceae sp. M133.</title>
        <authorList>
            <person name="Wang G."/>
        </authorList>
    </citation>
    <scope>NUCLEOTIDE SEQUENCE</scope>
    <source>
        <strain evidence="2">M133</strain>
    </source>
</reference>
<organism evidence="2 3">
    <name type="scientific">Sulfidibacter corallicola</name>
    <dbReference type="NCBI Taxonomy" id="2818388"/>
    <lineage>
        <taxon>Bacteria</taxon>
        <taxon>Pseudomonadati</taxon>
        <taxon>Acidobacteriota</taxon>
        <taxon>Holophagae</taxon>
        <taxon>Acanthopleuribacterales</taxon>
        <taxon>Acanthopleuribacteraceae</taxon>
        <taxon>Sulfidibacter</taxon>
    </lineage>
</organism>
<dbReference type="InterPro" id="IPR007214">
    <property type="entry name" value="YbaK/aa-tRNA-synth-assoc-dom"/>
</dbReference>
<sequence>MEDTTTQKALASSALKVQTALAERGIEAQVVELPDSTRTAEEAAAAIGCDVAQIVKSLIFQGKESGEPYYVAVSGANRVHEKRLGRLIGEKIRKADAEFTRTVTGFAIGGIPPVGFARDIKAYIDQDLMVHTELWAAAGTPFAVFGLSPQDLQSMTGGEVVSVT</sequence>
<proteinExistence type="predicted"/>
<dbReference type="InterPro" id="IPR036754">
    <property type="entry name" value="YbaK/aa-tRNA-synt-asso_dom_sf"/>
</dbReference>